<evidence type="ECO:0000259" key="6">
    <source>
        <dbReference type="Pfam" id="PF00324"/>
    </source>
</evidence>
<feature type="domain" description="Amino acid permease/ SLC12A" evidence="6">
    <location>
        <begin position="1"/>
        <end position="453"/>
    </location>
</feature>
<keyword evidence="4 5" id="KW-0472">Membrane</keyword>
<feature type="transmembrane region" description="Helical" evidence="5">
    <location>
        <begin position="331"/>
        <end position="352"/>
    </location>
</feature>
<feature type="transmembrane region" description="Helical" evidence="5">
    <location>
        <begin position="232"/>
        <end position="250"/>
    </location>
</feature>
<dbReference type="EMBL" id="QUQM01000001">
    <property type="protein sequence ID" value="KAA8650630.1"/>
    <property type="molecule type" value="Genomic_DNA"/>
</dbReference>
<feature type="transmembrane region" description="Helical" evidence="5">
    <location>
        <begin position="188"/>
        <end position="211"/>
    </location>
</feature>
<feature type="transmembrane region" description="Helical" evidence="5">
    <location>
        <begin position="276"/>
        <end position="297"/>
    </location>
</feature>
<accession>A0A5M9MZ54</accession>
<dbReference type="PANTHER" id="PTHR43341:SF34">
    <property type="entry name" value="TRANSPORTER, PUTATIVE (EUROFUNG)-RELATED"/>
    <property type="match status" value="1"/>
</dbReference>
<feature type="transmembrane region" description="Helical" evidence="5">
    <location>
        <begin position="71"/>
        <end position="91"/>
    </location>
</feature>
<evidence type="ECO:0000313" key="7">
    <source>
        <dbReference type="EMBL" id="KAA8650630.1"/>
    </source>
</evidence>
<evidence type="ECO:0000313" key="8">
    <source>
        <dbReference type="Proteomes" id="UP000324241"/>
    </source>
</evidence>
<dbReference type="Proteomes" id="UP000324241">
    <property type="component" value="Unassembled WGS sequence"/>
</dbReference>
<evidence type="ECO:0000256" key="5">
    <source>
        <dbReference type="SAM" id="Phobius"/>
    </source>
</evidence>
<gene>
    <name evidence="7" type="ORF">ATNIH1004_003318</name>
</gene>
<evidence type="ECO:0000256" key="1">
    <source>
        <dbReference type="ARBA" id="ARBA00004141"/>
    </source>
</evidence>
<dbReference type="Pfam" id="PF00324">
    <property type="entry name" value="AA_permease"/>
    <property type="match status" value="1"/>
</dbReference>
<keyword evidence="3 5" id="KW-1133">Transmembrane helix</keyword>
<dbReference type="PIRSF" id="PIRSF006060">
    <property type="entry name" value="AA_transporter"/>
    <property type="match status" value="1"/>
</dbReference>
<evidence type="ECO:0000256" key="4">
    <source>
        <dbReference type="ARBA" id="ARBA00023136"/>
    </source>
</evidence>
<proteinExistence type="predicted"/>
<dbReference type="Gene3D" id="1.20.1740.10">
    <property type="entry name" value="Amino acid/polyamine transporter I"/>
    <property type="match status" value="1"/>
</dbReference>
<feature type="transmembrane region" description="Helical" evidence="5">
    <location>
        <begin position="401"/>
        <end position="423"/>
    </location>
</feature>
<feature type="transmembrane region" description="Helical" evidence="5">
    <location>
        <begin position="136"/>
        <end position="159"/>
    </location>
</feature>
<feature type="transmembrane region" description="Helical" evidence="5">
    <location>
        <begin position="30"/>
        <end position="50"/>
    </location>
</feature>
<evidence type="ECO:0000256" key="3">
    <source>
        <dbReference type="ARBA" id="ARBA00022989"/>
    </source>
</evidence>
<name>A0A5M9MZ54_9EURO</name>
<dbReference type="OrthoDB" id="4448636at2759"/>
<dbReference type="GeneID" id="54326020"/>
<dbReference type="RefSeq" id="XP_033429991.1">
    <property type="nucleotide sequence ID" value="XM_033567996.1"/>
</dbReference>
<keyword evidence="2 5" id="KW-0812">Transmembrane</keyword>
<organism evidence="7 8">
    <name type="scientific">Aspergillus tanneri</name>
    <dbReference type="NCBI Taxonomy" id="1220188"/>
    <lineage>
        <taxon>Eukaryota</taxon>
        <taxon>Fungi</taxon>
        <taxon>Dikarya</taxon>
        <taxon>Ascomycota</taxon>
        <taxon>Pezizomycotina</taxon>
        <taxon>Eurotiomycetes</taxon>
        <taxon>Eurotiomycetidae</taxon>
        <taxon>Eurotiales</taxon>
        <taxon>Aspergillaceae</taxon>
        <taxon>Aspergillus</taxon>
        <taxon>Aspergillus subgen. Circumdati</taxon>
    </lineage>
</organism>
<protein>
    <recommendedName>
        <fullName evidence="6">Amino acid permease/ SLC12A domain-containing protein</fullName>
    </recommendedName>
</protein>
<evidence type="ECO:0000256" key="2">
    <source>
        <dbReference type="ARBA" id="ARBA00022692"/>
    </source>
</evidence>
<comment type="subcellular location">
    <subcellularLocation>
        <location evidence="1">Membrane</location>
        <topology evidence="1">Multi-pass membrane protein</topology>
    </subcellularLocation>
</comment>
<dbReference type="InterPro" id="IPR004841">
    <property type="entry name" value="AA-permease/SLC12A_dom"/>
</dbReference>
<feature type="transmembrane region" description="Helical" evidence="5">
    <location>
        <begin position="429"/>
        <end position="447"/>
    </location>
</feature>
<comment type="caution">
    <text evidence="7">The sequence shown here is derived from an EMBL/GenBank/DDBJ whole genome shotgun (WGS) entry which is preliminary data.</text>
</comment>
<dbReference type="VEuPathDB" id="FungiDB:EYZ11_012314"/>
<reference evidence="7 8" key="1">
    <citation type="submission" date="2019-08" db="EMBL/GenBank/DDBJ databases">
        <title>The genome sequence of a newly discovered highly antifungal drug resistant Aspergillus species, Aspergillus tanneri NIH 1004.</title>
        <authorList>
            <person name="Mounaud S."/>
            <person name="Singh I."/>
            <person name="Joardar V."/>
            <person name="Pakala S."/>
            <person name="Pakala S."/>
            <person name="Venepally P."/>
            <person name="Chung J.K."/>
            <person name="Losada L."/>
            <person name="Nierman W.C."/>
        </authorList>
    </citation>
    <scope>NUCLEOTIDE SEQUENCE [LARGE SCALE GENOMIC DNA]</scope>
    <source>
        <strain evidence="7 8">NIH1004</strain>
    </source>
</reference>
<feature type="transmembrane region" description="Helical" evidence="5">
    <location>
        <begin position="103"/>
        <end position="124"/>
    </location>
</feature>
<dbReference type="GO" id="GO:0015171">
    <property type="term" value="F:amino acid transmembrane transporter activity"/>
    <property type="evidence" value="ECO:0007669"/>
    <property type="project" value="TreeGrafter"/>
</dbReference>
<dbReference type="InterPro" id="IPR050524">
    <property type="entry name" value="APC_YAT"/>
</dbReference>
<feature type="transmembrane region" description="Helical" evidence="5">
    <location>
        <begin position="358"/>
        <end position="381"/>
    </location>
</feature>
<dbReference type="VEuPathDB" id="FungiDB:EYZ11_012313"/>
<dbReference type="PANTHER" id="PTHR43341">
    <property type="entry name" value="AMINO ACID PERMEASE"/>
    <property type="match status" value="1"/>
</dbReference>
<dbReference type="AlphaFoldDB" id="A0A5M9MZ54"/>
<dbReference type="GO" id="GO:0016020">
    <property type="term" value="C:membrane"/>
    <property type="evidence" value="ECO:0007669"/>
    <property type="project" value="UniProtKB-SubCell"/>
</dbReference>
<sequence>MAVGPTLGTGLFIGSGQALAVGGPASLLCSYVFISVLIYCLTTATAEIAAHMPAHNGTMLSHTYRFASTHLGFSLGYLRWYSMALLVPFEITNAMAALSLWEPGALVAVRVGIVAAIILGFNMLPETIFKRMETFFTGVKLVTAIGLILLSTILAARGIPGTPVRGFYYWRHPGAMNQYLTPGHLGRFLGLVQCVLYSTISFIFSPELTVVRAEKADGETGSSVLKVAQIDNIHLCALYILSALAMGVVSPSDEPLLTNYGTGAGLSPYVVGIRRARIPVLPVFATTLIFLSSMASARSFLFVSSRTLCSLAEAGHAPALFKDRNRWGVPYVSVIVSSFFTGLAYLCLRLSVSVVFNFLMYFITTSGYISWLCSCILYLRFRRTTKAQGFVRVHQTFVQPYGAYFAILVCTVLFLANLLMTVIPSKDALRDPIAVYLGILTFLLLYIGHSAKYPFSRIADSEAGEQCSETIEIPHPRVPPL</sequence>